<evidence type="ECO:0000313" key="2">
    <source>
        <dbReference type="Proteomes" id="UP000254291"/>
    </source>
</evidence>
<organism evidence="1 2">
    <name type="scientific">Mycolicibacterium gilvum</name>
    <dbReference type="NCBI Taxonomy" id="1804"/>
    <lineage>
        <taxon>Bacteria</taxon>
        <taxon>Bacillati</taxon>
        <taxon>Actinomycetota</taxon>
        <taxon>Actinomycetes</taxon>
        <taxon>Mycobacteriales</taxon>
        <taxon>Mycobacteriaceae</taxon>
        <taxon>Mycolicibacterium</taxon>
    </lineage>
</organism>
<dbReference type="InterPro" id="IPR029063">
    <property type="entry name" value="SAM-dependent_MTases_sf"/>
</dbReference>
<sequence>MENERTKYAACPLCESGEISALATVNCTGHAMWREPLEPNITWMQCGTCDHVFTDGFFTEAALDVLFGNTQDMQIVGNDIEYHRNISAKMVQRVVEALGLPNDRLWLDIGFGNGSLLMTAKEFGFDVFGIDLRKKNVEDLNACGFSAYHGTLRSAASEVTFNSRPSVISMADVVEHEPYPLETLRTARELISSPGMLLISMPNASAPLWHYWNATDQNPYWHEIEHYHNFTRERLYDVLRDSGFEPRHYAISERYRCCMEVLAATA</sequence>
<name>A0A378SGE8_9MYCO</name>
<evidence type="ECO:0000313" key="1">
    <source>
        <dbReference type="EMBL" id="STZ41922.1"/>
    </source>
</evidence>
<dbReference type="Proteomes" id="UP000254291">
    <property type="component" value="Unassembled WGS sequence"/>
</dbReference>
<protein>
    <submittedName>
        <fullName evidence="1">Uncharacterized protein</fullName>
    </submittedName>
</protein>
<accession>A0A378SGE8</accession>
<dbReference type="SUPFAM" id="SSF53335">
    <property type="entry name" value="S-adenosyl-L-methionine-dependent methyltransferases"/>
    <property type="match status" value="1"/>
</dbReference>
<reference evidence="1 2" key="1">
    <citation type="submission" date="2018-06" db="EMBL/GenBank/DDBJ databases">
        <authorList>
            <consortium name="Pathogen Informatics"/>
            <person name="Doyle S."/>
        </authorList>
    </citation>
    <scope>NUCLEOTIDE SEQUENCE [LARGE SCALE GENOMIC DNA]</scope>
    <source>
        <strain evidence="1 2">NCTC10742</strain>
    </source>
</reference>
<gene>
    <name evidence="1" type="ORF">NCTC10742_01132</name>
</gene>
<dbReference type="Gene3D" id="3.40.50.150">
    <property type="entry name" value="Vaccinia Virus protein VP39"/>
    <property type="match status" value="1"/>
</dbReference>
<proteinExistence type="predicted"/>
<dbReference type="Pfam" id="PF13489">
    <property type="entry name" value="Methyltransf_23"/>
    <property type="match status" value="1"/>
</dbReference>
<dbReference type="EMBL" id="UGQM01000001">
    <property type="protein sequence ID" value="STZ41922.1"/>
    <property type="molecule type" value="Genomic_DNA"/>
</dbReference>
<dbReference type="AlphaFoldDB" id="A0A378SGE8"/>